<accession>A0A8S9NES5</accession>
<dbReference type="AlphaFoldDB" id="A0A8S9NES5"/>
<evidence type="ECO:0000313" key="2">
    <source>
        <dbReference type="EMBL" id="KAF3502980.1"/>
    </source>
</evidence>
<dbReference type="EMBL" id="QGKX02001621">
    <property type="protein sequence ID" value="KAF3502980.1"/>
    <property type="molecule type" value="Genomic_DNA"/>
</dbReference>
<feature type="region of interest" description="Disordered" evidence="1">
    <location>
        <begin position="1"/>
        <end position="26"/>
    </location>
</feature>
<name>A0A8S9NES5_BRACR</name>
<comment type="caution">
    <text evidence="2">The sequence shown here is derived from an EMBL/GenBank/DDBJ whole genome shotgun (WGS) entry which is preliminary data.</text>
</comment>
<evidence type="ECO:0000313" key="3">
    <source>
        <dbReference type="Proteomes" id="UP000712600"/>
    </source>
</evidence>
<feature type="compositionally biased region" description="Polar residues" evidence="1">
    <location>
        <begin position="1"/>
        <end position="11"/>
    </location>
</feature>
<reference evidence="2" key="1">
    <citation type="submission" date="2019-12" db="EMBL/GenBank/DDBJ databases">
        <title>Genome sequencing and annotation of Brassica cretica.</title>
        <authorList>
            <person name="Studholme D.J."/>
            <person name="Sarris P."/>
        </authorList>
    </citation>
    <scope>NUCLEOTIDE SEQUENCE</scope>
    <source>
        <strain evidence="2">PFS-109/04</strain>
        <tissue evidence="2">Leaf</tissue>
    </source>
</reference>
<protein>
    <submittedName>
        <fullName evidence="2">Uncharacterized protein</fullName>
    </submittedName>
</protein>
<gene>
    <name evidence="2" type="ORF">F2Q69_00044340</name>
</gene>
<evidence type="ECO:0000256" key="1">
    <source>
        <dbReference type="SAM" id="MobiDB-lite"/>
    </source>
</evidence>
<dbReference type="Proteomes" id="UP000712600">
    <property type="component" value="Unassembled WGS sequence"/>
</dbReference>
<sequence>MGPSFTNNPSEFNLMASPSPPPGMEIQPPALLDEDPSTYSSAMWGLGDRLTSHSDQATFSPVPPPMIATQPPANRILLLMNLALVRNEVALFQFRGRFASVFVSGARPQLLKKKRDPRDPSTHSSINADNFVSRTASGISKRSKQSTFTGILHIWSVKVPSSECTEQSNSPSILGNLLHNLETLVKKMKPDSLVAMIGAIVLTMHRTTKVKRQDVFRRNLLEPTFRTPPFHKVTLSLIKQPKSLHCTCDVRLLHENVNTARKQQSHVDSKVNPVTSACCCESSPTKGGGDRRLPRREVASVRCCCHTHRSTRPLLKAYEAYAFGYMYLYHFGGHTLDVVTREAGYM</sequence>
<organism evidence="2 3">
    <name type="scientific">Brassica cretica</name>
    <name type="common">Mustard</name>
    <dbReference type="NCBI Taxonomy" id="69181"/>
    <lineage>
        <taxon>Eukaryota</taxon>
        <taxon>Viridiplantae</taxon>
        <taxon>Streptophyta</taxon>
        <taxon>Embryophyta</taxon>
        <taxon>Tracheophyta</taxon>
        <taxon>Spermatophyta</taxon>
        <taxon>Magnoliopsida</taxon>
        <taxon>eudicotyledons</taxon>
        <taxon>Gunneridae</taxon>
        <taxon>Pentapetalae</taxon>
        <taxon>rosids</taxon>
        <taxon>malvids</taxon>
        <taxon>Brassicales</taxon>
        <taxon>Brassicaceae</taxon>
        <taxon>Brassiceae</taxon>
        <taxon>Brassica</taxon>
    </lineage>
</organism>
<feature type="region of interest" description="Disordered" evidence="1">
    <location>
        <begin position="109"/>
        <end position="128"/>
    </location>
</feature>
<proteinExistence type="predicted"/>